<feature type="domain" description="GGDEF" evidence="5">
    <location>
        <begin position="122"/>
        <end position="253"/>
    </location>
</feature>
<gene>
    <name evidence="6" type="primary">yegE</name>
    <name evidence="6" type="ORF">RHODGE_RHODGE_02101</name>
</gene>
<dbReference type="FunFam" id="3.30.70.270:FF:000001">
    <property type="entry name" value="Diguanylate cyclase domain protein"/>
    <property type="match status" value="1"/>
</dbReference>
<dbReference type="GO" id="GO:1902201">
    <property type="term" value="P:negative regulation of bacterial-type flagellum-dependent cell motility"/>
    <property type="evidence" value="ECO:0007669"/>
    <property type="project" value="TreeGrafter"/>
</dbReference>
<dbReference type="GO" id="GO:0052621">
    <property type="term" value="F:diguanylate cyclase activity"/>
    <property type="evidence" value="ECO:0007669"/>
    <property type="project" value="UniProtKB-EC"/>
</dbReference>
<dbReference type="SUPFAM" id="SSF55073">
    <property type="entry name" value="Nucleotide cyclase"/>
    <property type="match status" value="1"/>
</dbReference>
<feature type="coiled-coil region" evidence="3">
    <location>
        <begin position="55"/>
        <end position="91"/>
    </location>
</feature>
<dbReference type="PANTHER" id="PTHR45138">
    <property type="entry name" value="REGULATORY COMPONENTS OF SENSORY TRANSDUCTION SYSTEM"/>
    <property type="match status" value="1"/>
</dbReference>
<reference evidence="7" key="1">
    <citation type="submission" date="2018-10" db="EMBL/GenBank/DDBJ databases">
        <authorList>
            <person name="Peiro R."/>
            <person name="Begona"/>
            <person name="Cbmso G."/>
            <person name="Lopez M."/>
            <person name="Gonzalez S."/>
            <person name="Sacristan E."/>
            <person name="Castillo E."/>
        </authorList>
    </citation>
    <scope>NUCLEOTIDE SEQUENCE [LARGE SCALE GENOMIC DNA]</scope>
</reference>
<dbReference type="Gene3D" id="3.30.70.270">
    <property type="match status" value="1"/>
</dbReference>
<dbReference type="AlphaFoldDB" id="A0A3S4FBP0"/>
<accession>A0A3S4FBP0</accession>
<dbReference type="GO" id="GO:0005886">
    <property type="term" value="C:plasma membrane"/>
    <property type="evidence" value="ECO:0007669"/>
    <property type="project" value="TreeGrafter"/>
</dbReference>
<proteinExistence type="predicted"/>
<keyword evidence="7" id="KW-1185">Reference proteome</keyword>
<feature type="compositionally biased region" description="Basic and acidic residues" evidence="4">
    <location>
        <begin position="1"/>
        <end position="10"/>
    </location>
</feature>
<evidence type="ECO:0000256" key="1">
    <source>
        <dbReference type="ARBA" id="ARBA00012528"/>
    </source>
</evidence>
<dbReference type="GO" id="GO:0043709">
    <property type="term" value="P:cell adhesion involved in single-species biofilm formation"/>
    <property type="evidence" value="ECO:0007669"/>
    <property type="project" value="TreeGrafter"/>
</dbReference>
<keyword evidence="3" id="KW-0175">Coiled coil</keyword>
<dbReference type="OrthoDB" id="9812260at2"/>
<evidence type="ECO:0000259" key="5">
    <source>
        <dbReference type="PROSITE" id="PS50887"/>
    </source>
</evidence>
<comment type="caution">
    <text evidence="6">The sequence shown here is derived from an EMBL/GenBank/DDBJ whole genome shotgun (WGS) entry which is preliminary data.</text>
</comment>
<feature type="region of interest" description="Disordered" evidence="4">
    <location>
        <begin position="1"/>
        <end position="47"/>
    </location>
</feature>
<evidence type="ECO:0000256" key="4">
    <source>
        <dbReference type="SAM" id="MobiDB-lite"/>
    </source>
</evidence>
<name>A0A3S4FBP0_9BRAD</name>
<protein>
    <recommendedName>
        <fullName evidence="1">diguanylate cyclase</fullName>
        <ecNumber evidence="1">2.7.7.65</ecNumber>
    </recommendedName>
</protein>
<evidence type="ECO:0000256" key="3">
    <source>
        <dbReference type="SAM" id="Coils"/>
    </source>
</evidence>
<dbReference type="PROSITE" id="PS50887">
    <property type="entry name" value="GGDEF"/>
    <property type="match status" value="1"/>
</dbReference>
<evidence type="ECO:0000256" key="2">
    <source>
        <dbReference type="ARBA" id="ARBA00034247"/>
    </source>
</evidence>
<dbReference type="InterPro" id="IPR050469">
    <property type="entry name" value="Diguanylate_Cyclase"/>
</dbReference>
<dbReference type="EMBL" id="UWOC01000137">
    <property type="protein sequence ID" value="VCU08242.1"/>
    <property type="molecule type" value="Genomic_DNA"/>
</dbReference>
<dbReference type="Proteomes" id="UP000289200">
    <property type="component" value="Unassembled WGS sequence"/>
</dbReference>
<feature type="compositionally biased region" description="Low complexity" evidence="4">
    <location>
        <begin position="18"/>
        <end position="37"/>
    </location>
</feature>
<sequence length="253" mass="26331">MRSKAAERRVQQGRRTVARPPAAAAGEAGADPAVDPATGGAGVPASDPRRLAREMERLEQAAQAARLGREVARLEAELVAAQARIAELEAHADHDPLTGVLNRRGFDRELARAAAHVDRYGGRLVLVYLDLDGFKPINDRHGHAAGDAVLRAVAGVLRGHVRASDLVARLGGDEFAVLLWNLGDADAAAKAASLETMIAAARVPWDGATVAVGASAGLTAVAGPTDTAAALARADAAMYARKRDRAVARGRTD</sequence>
<evidence type="ECO:0000313" key="7">
    <source>
        <dbReference type="Proteomes" id="UP000289200"/>
    </source>
</evidence>
<organism evidence="6 7">
    <name type="scientific">Rhodoplanes serenus</name>
    <dbReference type="NCBI Taxonomy" id="200615"/>
    <lineage>
        <taxon>Bacteria</taxon>
        <taxon>Pseudomonadati</taxon>
        <taxon>Pseudomonadota</taxon>
        <taxon>Alphaproteobacteria</taxon>
        <taxon>Hyphomicrobiales</taxon>
        <taxon>Nitrobacteraceae</taxon>
        <taxon>Rhodoplanes</taxon>
    </lineage>
</organism>
<dbReference type="InterPro" id="IPR000160">
    <property type="entry name" value="GGDEF_dom"/>
</dbReference>
<evidence type="ECO:0000313" key="6">
    <source>
        <dbReference type="EMBL" id="VCU08242.1"/>
    </source>
</evidence>
<dbReference type="NCBIfam" id="TIGR00254">
    <property type="entry name" value="GGDEF"/>
    <property type="match status" value="1"/>
</dbReference>
<dbReference type="CDD" id="cd01949">
    <property type="entry name" value="GGDEF"/>
    <property type="match status" value="1"/>
</dbReference>
<dbReference type="InterPro" id="IPR043128">
    <property type="entry name" value="Rev_trsase/Diguanyl_cyclase"/>
</dbReference>
<dbReference type="RefSeq" id="WP_129608936.1">
    <property type="nucleotide sequence ID" value="NZ_UWOC01000137.1"/>
</dbReference>
<dbReference type="PANTHER" id="PTHR45138:SF9">
    <property type="entry name" value="DIGUANYLATE CYCLASE DGCM-RELATED"/>
    <property type="match status" value="1"/>
</dbReference>
<dbReference type="SMART" id="SM00267">
    <property type="entry name" value="GGDEF"/>
    <property type="match status" value="1"/>
</dbReference>
<dbReference type="InterPro" id="IPR029787">
    <property type="entry name" value="Nucleotide_cyclase"/>
</dbReference>
<dbReference type="EC" id="2.7.7.65" evidence="1"/>
<dbReference type="Pfam" id="PF00990">
    <property type="entry name" value="GGDEF"/>
    <property type="match status" value="1"/>
</dbReference>
<comment type="catalytic activity">
    <reaction evidence="2">
        <text>2 GTP = 3',3'-c-di-GMP + 2 diphosphate</text>
        <dbReference type="Rhea" id="RHEA:24898"/>
        <dbReference type="ChEBI" id="CHEBI:33019"/>
        <dbReference type="ChEBI" id="CHEBI:37565"/>
        <dbReference type="ChEBI" id="CHEBI:58805"/>
        <dbReference type="EC" id="2.7.7.65"/>
    </reaction>
</comment>